<evidence type="ECO:0000313" key="2">
    <source>
        <dbReference type="EMBL" id="KAJ5533039.1"/>
    </source>
</evidence>
<feature type="compositionally biased region" description="Polar residues" evidence="1">
    <location>
        <begin position="1"/>
        <end position="11"/>
    </location>
</feature>
<dbReference type="Proteomes" id="UP001220324">
    <property type="component" value="Unassembled WGS sequence"/>
</dbReference>
<feature type="region of interest" description="Disordered" evidence="1">
    <location>
        <begin position="315"/>
        <end position="350"/>
    </location>
</feature>
<dbReference type="EMBL" id="JAQIZZ010000007">
    <property type="protein sequence ID" value="KAJ5533039.1"/>
    <property type="molecule type" value="Genomic_DNA"/>
</dbReference>
<comment type="caution">
    <text evidence="2">The sequence shown here is derived from an EMBL/GenBank/DDBJ whole genome shotgun (WGS) entry which is preliminary data.</text>
</comment>
<feature type="region of interest" description="Disordered" evidence="1">
    <location>
        <begin position="111"/>
        <end position="236"/>
    </location>
</feature>
<evidence type="ECO:0000313" key="3">
    <source>
        <dbReference type="Proteomes" id="UP001220324"/>
    </source>
</evidence>
<accession>A0AAD6CRZ3</accession>
<feature type="region of interest" description="Disordered" evidence="1">
    <location>
        <begin position="1"/>
        <end position="30"/>
    </location>
</feature>
<feature type="compositionally biased region" description="Polar residues" evidence="1">
    <location>
        <begin position="223"/>
        <end position="236"/>
    </location>
</feature>
<name>A0AAD6CRZ3_9EURO</name>
<feature type="compositionally biased region" description="Basic residues" evidence="1">
    <location>
        <begin position="164"/>
        <end position="176"/>
    </location>
</feature>
<proteinExistence type="predicted"/>
<reference evidence="2 3" key="1">
    <citation type="journal article" date="2023" name="IMA Fungus">
        <title>Comparative genomic study of the Penicillium genus elucidates a diverse pangenome and 15 lateral gene transfer events.</title>
        <authorList>
            <person name="Petersen C."/>
            <person name="Sorensen T."/>
            <person name="Nielsen M.R."/>
            <person name="Sondergaard T.E."/>
            <person name="Sorensen J.L."/>
            <person name="Fitzpatrick D.A."/>
            <person name="Frisvad J.C."/>
            <person name="Nielsen K.L."/>
        </authorList>
    </citation>
    <scope>NUCLEOTIDE SEQUENCE [LARGE SCALE GENOMIC DNA]</scope>
    <source>
        <strain evidence="2 3">IBT 35679</strain>
    </source>
</reference>
<feature type="compositionally biased region" description="Basic and acidic residues" evidence="1">
    <location>
        <begin position="17"/>
        <end position="27"/>
    </location>
</feature>
<dbReference type="AlphaFoldDB" id="A0AAD6CRZ3"/>
<protein>
    <submittedName>
        <fullName evidence="2">Uncharacterized protein</fullName>
    </submittedName>
</protein>
<evidence type="ECO:0000256" key="1">
    <source>
        <dbReference type="SAM" id="MobiDB-lite"/>
    </source>
</evidence>
<organism evidence="2 3">
    <name type="scientific">Penicillium frequentans</name>
    <dbReference type="NCBI Taxonomy" id="3151616"/>
    <lineage>
        <taxon>Eukaryota</taxon>
        <taxon>Fungi</taxon>
        <taxon>Dikarya</taxon>
        <taxon>Ascomycota</taxon>
        <taxon>Pezizomycotina</taxon>
        <taxon>Eurotiomycetes</taxon>
        <taxon>Eurotiomycetidae</taxon>
        <taxon>Eurotiales</taxon>
        <taxon>Aspergillaceae</taxon>
        <taxon>Penicillium</taxon>
    </lineage>
</organism>
<gene>
    <name evidence="2" type="ORF">N7494_009591</name>
</gene>
<sequence>MSQEPGSSNLPLINRPFKSDDDLHSEDVAITSDDMSFTNENPLSTRLRRQNTDICIAEAASGLRPSYTDDLESIAITSDDMSIHNEYPLASRTRRQSKTVPIAQAAAILRPSRAEELDESVAVTSDEEMSMTGHPHSLSNRLRSHDEHHPVAPSVDLLSDPPRGRRLLRGRSRRGSPHSPVHQSFPSPPSRPVLASRHGLPSRRGPALIPGPAARGGPARKSCPSSRSVPIPNASTNIMDVSPVEYGYGYGGHEPGNFFLTEDVDESEPGADPLMPRRQRFMYFNTFARQGDMDIVTRQNAILAGWEQSLELFSGVETEEGSGSGGHCEVETKEPENEDETEGPRSMDEV</sequence>
<keyword evidence="3" id="KW-1185">Reference proteome</keyword>